<reference evidence="3 4" key="1">
    <citation type="submission" date="2017-09" db="EMBL/GenBank/DDBJ databases">
        <title>Sequencing the genomes of two abundant thermophiles in Great Basin hot springs: Thermocrinis jamiesonii and novel Chloroflexi Thermoflexus hugenholtzii.</title>
        <authorList>
            <person name="Hedlund B."/>
        </authorList>
    </citation>
    <scope>NUCLEOTIDE SEQUENCE [LARGE SCALE GENOMIC DNA]</scope>
    <source>
        <strain evidence="3 4">G233</strain>
    </source>
</reference>
<evidence type="ECO:0000259" key="2">
    <source>
        <dbReference type="Pfam" id="PF12867"/>
    </source>
</evidence>
<keyword evidence="4" id="KW-1185">Reference proteome</keyword>
<sequence length="197" mass="22535">MNMRVQLVIDEFNRHRRQFEHLCRQLTPEELQRTVPGSHWTVKDYIAHLCTIDGLIVPRFAAMVGRQAPLPDTPIPNPFDIDDWNEAAVRSRAERGIEELLAEAATHRERLLRAVAEFTDAHLDQEILYGGDRKALGIPPSRVRFGGLLWGVAIHDPTHTRDILRALPHRAEEPWIQEWLGSVSDALVPQGVREQRV</sequence>
<proteinExistence type="predicted"/>
<gene>
    <name evidence="3" type="ORF">A9A59_1474</name>
</gene>
<dbReference type="SUPFAM" id="SSF109854">
    <property type="entry name" value="DinB/YfiT-like putative metalloenzymes"/>
    <property type="match status" value="1"/>
</dbReference>
<feature type="domain" description="DinB-like" evidence="2">
    <location>
        <begin position="12"/>
        <end position="162"/>
    </location>
</feature>
<accession>A0A2A9HHG7</accession>
<evidence type="ECO:0000256" key="1">
    <source>
        <dbReference type="SAM" id="Coils"/>
    </source>
</evidence>
<feature type="coiled-coil region" evidence="1">
    <location>
        <begin position="90"/>
        <end position="117"/>
    </location>
</feature>
<dbReference type="AlphaFoldDB" id="A0A2A9HHG7"/>
<dbReference type="EMBL" id="PDJQ01000001">
    <property type="protein sequence ID" value="PFG74259.1"/>
    <property type="molecule type" value="Genomic_DNA"/>
</dbReference>
<evidence type="ECO:0000313" key="3">
    <source>
        <dbReference type="EMBL" id="PFG74259.1"/>
    </source>
</evidence>
<dbReference type="InterPro" id="IPR034660">
    <property type="entry name" value="DinB/YfiT-like"/>
</dbReference>
<dbReference type="InterPro" id="IPR024775">
    <property type="entry name" value="DinB-like"/>
</dbReference>
<protein>
    <submittedName>
        <fullName evidence="3">DinB family protein</fullName>
    </submittedName>
</protein>
<comment type="caution">
    <text evidence="3">The sequence shown here is derived from an EMBL/GenBank/DDBJ whole genome shotgun (WGS) entry which is preliminary data.</text>
</comment>
<dbReference type="Proteomes" id="UP000223071">
    <property type="component" value="Unassembled WGS sequence"/>
</dbReference>
<keyword evidence="1" id="KW-0175">Coiled coil</keyword>
<organism evidence="3 4">
    <name type="scientific">Tepidiforma thermophila (strain KCTC 52669 / CGMCC 1.13589 / G233)</name>
    <dbReference type="NCBI Taxonomy" id="2761530"/>
    <lineage>
        <taxon>Bacteria</taxon>
        <taxon>Bacillati</taxon>
        <taxon>Chloroflexota</taxon>
        <taxon>Tepidiformia</taxon>
        <taxon>Tepidiformales</taxon>
        <taxon>Tepidiformaceae</taxon>
        <taxon>Tepidiforma</taxon>
    </lineage>
</organism>
<dbReference type="RefSeq" id="WP_098503656.1">
    <property type="nucleotide sequence ID" value="NZ_PDJQ01000001.1"/>
</dbReference>
<dbReference type="Pfam" id="PF12867">
    <property type="entry name" value="DinB_2"/>
    <property type="match status" value="1"/>
</dbReference>
<dbReference type="Gene3D" id="1.20.120.450">
    <property type="entry name" value="dinb family like domain"/>
    <property type="match status" value="1"/>
</dbReference>
<evidence type="ECO:0000313" key="4">
    <source>
        <dbReference type="Proteomes" id="UP000223071"/>
    </source>
</evidence>
<name>A0A2A9HHG7_TEPT2</name>